<evidence type="ECO:0000313" key="9">
    <source>
        <dbReference type="Proteomes" id="UP000746471"/>
    </source>
</evidence>
<evidence type="ECO:0000259" key="5">
    <source>
        <dbReference type="Pfam" id="PF01523"/>
    </source>
</evidence>
<dbReference type="InterPro" id="IPR045569">
    <property type="entry name" value="Metalloprtase-TldD/E_C"/>
</dbReference>
<dbReference type="SUPFAM" id="SSF111283">
    <property type="entry name" value="Putative modulator of DNA gyrase, PmbA/TldD"/>
    <property type="match status" value="1"/>
</dbReference>
<feature type="domain" description="Metalloprotease TldD/E central" evidence="7">
    <location>
        <begin position="111"/>
        <end position="219"/>
    </location>
</feature>
<dbReference type="InterPro" id="IPR051463">
    <property type="entry name" value="Peptidase_U62_metallo"/>
</dbReference>
<reference evidence="8 9" key="1">
    <citation type="submission" date="2021-05" db="EMBL/GenBank/DDBJ databases">
        <title>Fusibacter ferrireducens sp. nov., an anaerobic, sulfur- and Fe-reducing bacterium isolated from the mangrove sediment.</title>
        <authorList>
            <person name="Qiu D."/>
        </authorList>
    </citation>
    <scope>NUCLEOTIDE SEQUENCE [LARGE SCALE GENOMIC DNA]</scope>
    <source>
        <strain evidence="8 9">DSM 12116</strain>
    </source>
</reference>
<feature type="domain" description="Metalloprotease TldD/E C-terminal" evidence="6">
    <location>
        <begin position="226"/>
        <end position="458"/>
    </location>
</feature>
<feature type="domain" description="Metalloprotease TldD/E N-terminal" evidence="5">
    <location>
        <begin position="22"/>
        <end position="85"/>
    </location>
</feature>
<dbReference type="InterPro" id="IPR002510">
    <property type="entry name" value="Metalloprtase-TldD/E_N"/>
</dbReference>
<proteinExistence type="inferred from homology"/>
<keyword evidence="2" id="KW-0645">Protease</keyword>
<dbReference type="PANTHER" id="PTHR30624:SF4">
    <property type="entry name" value="METALLOPROTEASE TLDD"/>
    <property type="match status" value="1"/>
</dbReference>
<evidence type="ECO:0000259" key="6">
    <source>
        <dbReference type="Pfam" id="PF19289"/>
    </source>
</evidence>
<dbReference type="InterPro" id="IPR045570">
    <property type="entry name" value="Metalloprtase-TldD/E_cen_dom"/>
</dbReference>
<dbReference type="RefSeq" id="WP_213237106.1">
    <property type="nucleotide sequence ID" value="NZ_JAHBCL010000018.1"/>
</dbReference>
<evidence type="ECO:0000256" key="2">
    <source>
        <dbReference type="ARBA" id="ARBA00022670"/>
    </source>
</evidence>
<dbReference type="PIRSF" id="PIRSF004919">
    <property type="entry name" value="TldD"/>
    <property type="match status" value="1"/>
</dbReference>
<evidence type="ECO:0000256" key="1">
    <source>
        <dbReference type="ARBA" id="ARBA00005836"/>
    </source>
</evidence>
<dbReference type="InterPro" id="IPR025502">
    <property type="entry name" value="TldD"/>
</dbReference>
<dbReference type="EMBL" id="JAHBCL010000018">
    <property type="protein sequence ID" value="MBS7527245.1"/>
    <property type="molecule type" value="Genomic_DNA"/>
</dbReference>
<dbReference type="Pfam" id="PF19289">
    <property type="entry name" value="PmbA_TldD_3rd"/>
    <property type="match status" value="1"/>
</dbReference>
<keyword evidence="9" id="KW-1185">Reference proteome</keyword>
<evidence type="ECO:0000256" key="3">
    <source>
        <dbReference type="ARBA" id="ARBA00022801"/>
    </source>
</evidence>
<evidence type="ECO:0000313" key="8">
    <source>
        <dbReference type="EMBL" id="MBS7527245.1"/>
    </source>
</evidence>
<comment type="similarity">
    <text evidence="1">Belongs to the peptidase U62 family.</text>
</comment>
<dbReference type="InterPro" id="IPR036059">
    <property type="entry name" value="TldD/PmbA_sf"/>
</dbReference>
<dbReference type="InterPro" id="IPR035068">
    <property type="entry name" value="TldD/PmbA_N"/>
</dbReference>
<dbReference type="Proteomes" id="UP000746471">
    <property type="component" value="Unassembled WGS sequence"/>
</dbReference>
<keyword evidence="4" id="KW-0482">Metalloprotease</keyword>
<evidence type="ECO:0000256" key="4">
    <source>
        <dbReference type="ARBA" id="ARBA00023049"/>
    </source>
</evidence>
<name>A0ABS5PPZ7_9FIRM</name>
<accession>A0ABS5PPZ7</accession>
<dbReference type="PANTHER" id="PTHR30624">
    <property type="entry name" value="UNCHARACTERIZED PROTEIN TLDD AND PMBA"/>
    <property type="match status" value="1"/>
</dbReference>
<protein>
    <submittedName>
        <fullName evidence="8">TldD/PmbA family protein</fullName>
    </submittedName>
</protein>
<keyword evidence="3" id="KW-0378">Hydrolase</keyword>
<organism evidence="8 9">
    <name type="scientific">Fusibacter paucivorans</name>
    <dbReference type="NCBI Taxonomy" id="76009"/>
    <lineage>
        <taxon>Bacteria</taxon>
        <taxon>Bacillati</taxon>
        <taxon>Bacillota</taxon>
        <taxon>Clostridia</taxon>
        <taxon>Eubacteriales</taxon>
        <taxon>Eubacteriales Family XII. Incertae Sedis</taxon>
        <taxon>Fusibacter</taxon>
    </lineage>
</organism>
<comment type="caution">
    <text evidence="8">The sequence shown here is derived from an EMBL/GenBank/DDBJ whole genome shotgun (WGS) entry which is preliminary data.</text>
</comment>
<gene>
    <name evidence="8" type="ORF">KHM83_11185</name>
</gene>
<sequence length="462" mass="49656">MIDKRIVSDVLYAALSTGGDFAELFVEDRMNTSIEMIQNKVEKALSGRDFGIGIRIFKGLNSVYTYTNNASRDVLVKAARDAAAALNEVPTGMRFDLVMRKPEVVHPVLIRPENVSKSDKVALMRRGSLAAQRQSELIKQVVVNYMDYRQRVLIANTEGVWAEDDRTKTRYVVSAVAETENKLESGRAGKGAGKGFELYDEVDVEGLGKEASRMALVMLDASGAPSGRFPVVIDNRFGGVIFHEACGHGLEATAVAKGNSVFAGKLGETIASSCVSAVDDGTIIGEWGSASFDDEGTPTKRNLLIENGVLKGYMIDKLNARRMNMPITGSSRRQSYQYAPTSRMTNTYILNGTDRFEDMIASVPYGLYAKNLGGGSVNPATGEFNFSVQEGYLIEDGRITKPVKGATLIGTGLEILQKIEQVGTNFGASEGMCGSVSGSIPAGLGQPAIKVADITIGGREDA</sequence>
<dbReference type="Pfam" id="PF19290">
    <property type="entry name" value="PmbA_TldD_2nd"/>
    <property type="match status" value="1"/>
</dbReference>
<evidence type="ECO:0000259" key="7">
    <source>
        <dbReference type="Pfam" id="PF19290"/>
    </source>
</evidence>
<dbReference type="Gene3D" id="3.30.2290.10">
    <property type="entry name" value="PmbA/TldD superfamily"/>
    <property type="match status" value="1"/>
</dbReference>
<dbReference type="Pfam" id="PF01523">
    <property type="entry name" value="PmbA_TldD_1st"/>
    <property type="match status" value="1"/>
</dbReference>